<dbReference type="OrthoDB" id="435881at2759"/>
<dbReference type="PRINTS" id="PR00147">
    <property type="entry name" value="DNAPHOTLYASE"/>
</dbReference>
<dbReference type="InterPro" id="IPR005101">
    <property type="entry name" value="Cryptochr/Photolyase_FAD-bd"/>
</dbReference>
<dbReference type="GO" id="GO:0006950">
    <property type="term" value="P:response to stress"/>
    <property type="evidence" value="ECO:0007669"/>
    <property type="project" value="UniProtKB-ARBA"/>
</dbReference>
<dbReference type="Pfam" id="PF03441">
    <property type="entry name" value="FAD_binding_7"/>
    <property type="match status" value="1"/>
</dbReference>
<proteinExistence type="inferred from homology"/>
<evidence type="ECO:0000256" key="2">
    <source>
        <dbReference type="ARBA" id="ARBA00022630"/>
    </source>
</evidence>
<dbReference type="FunCoup" id="A0A4S2N6U8">
    <property type="interactions" value="299"/>
</dbReference>
<dbReference type="AlphaFoldDB" id="A0A4S2N6U8"/>
<protein>
    <recommendedName>
        <fullName evidence="8">Photolyase/cryptochrome alpha/beta domain-containing protein</fullName>
    </recommendedName>
</protein>
<feature type="binding site" evidence="5">
    <location>
        <begin position="568"/>
        <end position="570"/>
    </location>
    <ligand>
        <name>FAD</name>
        <dbReference type="ChEBI" id="CHEBI:57692"/>
    </ligand>
</feature>
<reference evidence="9 10" key="1">
    <citation type="submission" date="2019-04" db="EMBL/GenBank/DDBJ databases">
        <title>Comparative genomics and transcriptomics to analyze fruiting body development in filamentous ascomycetes.</title>
        <authorList>
            <consortium name="DOE Joint Genome Institute"/>
            <person name="Lutkenhaus R."/>
            <person name="Traeger S."/>
            <person name="Breuer J."/>
            <person name="Kuo A."/>
            <person name="Lipzen A."/>
            <person name="Pangilinan J."/>
            <person name="Dilworth D."/>
            <person name="Sandor L."/>
            <person name="Poggeler S."/>
            <person name="Barry K."/>
            <person name="Grigoriev I.V."/>
            <person name="Nowrousian M."/>
        </authorList>
    </citation>
    <scope>NUCLEOTIDE SEQUENCE [LARGE SCALE GENOMIC DNA]</scope>
    <source>
        <strain evidence="9 10">CBS 389.68</strain>
    </source>
</reference>
<dbReference type="GO" id="GO:0005737">
    <property type="term" value="C:cytoplasm"/>
    <property type="evidence" value="ECO:0007669"/>
    <property type="project" value="TreeGrafter"/>
</dbReference>
<dbReference type="Gene3D" id="3.40.50.620">
    <property type="entry name" value="HUPs"/>
    <property type="match status" value="1"/>
</dbReference>
<keyword evidence="4" id="KW-0157">Chromophore</keyword>
<dbReference type="GO" id="GO:0003904">
    <property type="term" value="F:deoxyribodipyrimidine photo-lyase activity"/>
    <property type="evidence" value="ECO:0007669"/>
    <property type="project" value="TreeGrafter"/>
</dbReference>
<evidence type="ECO:0000256" key="5">
    <source>
        <dbReference type="PIRSR" id="PIRSR602081-1"/>
    </source>
</evidence>
<dbReference type="InParanoid" id="A0A4S2N6U8"/>
<feature type="site" description="Electron transfer via tryptophanyl radical" evidence="6">
    <location>
        <position position="498"/>
    </location>
</feature>
<feature type="binding site" evidence="5">
    <location>
        <position position="463"/>
    </location>
    <ligand>
        <name>FAD</name>
        <dbReference type="ChEBI" id="CHEBI:57692"/>
    </ligand>
</feature>
<dbReference type="STRING" id="341454.A0A4S2N6U8"/>
<dbReference type="Gene3D" id="1.10.579.10">
    <property type="entry name" value="DNA Cyclobutane Dipyrimidine Photolyase, subunit A, domain 3"/>
    <property type="match status" value="1"/>
</dbReference>
<organism evidence="9 10">
    <name type="scientific">Ascodesmis nigricans</name>
    <dbReference type="NCBI Taxonomy" id="341454"/>
    <lineage>
        <taxon>Eukaryota</taxon>
        <taxon>Fungi</taxon>
        <taxon>Dikarya</taxon>
        <taxon>Ascomycota</taxon>
        <taxon>Pezizomycotina</taxon>
        <taxon>Pezizomycetes</taxon>
        <taxon>Pezizales</taxon>
        <taxon>Ascodesmidaceae</taxon>
        <taxon>Ascodesmis</taxon>
    </lineage>
</organism>
<dbReference type="PROSITE" id="PS00394">
    <property type="entry name" value="DNA_PHOTOLYASES_1_1"/>
    <property type="match status" value="1"/>
</dbReference>
<dbReference type="GO" id="GO:0003677">
    <property type="term" value="F:DNA binding"/>
    <property type="evidence" value="ECO:0007669"/>
    <property type="project" value="TreeGrafter"/>
</dbReference>
<comment type="similarity">
    <text evidence="1">Belongs to the DNA photolyase class-1 family.</text>
</comment>
<dbReference type="PANTHER" id="PTHR11455:SF18">
    <property type="entry name" value="SI:CH1073-390K14.1"/>
    <property type="match status" value="1"/>
</dbReference>
<evidence type="ECO:0000256" key="4">
    <source>
        <dbReference type="ARBA" id="ARBA00022991"/>
    </source>
</evidence>
<feature type="binding site" evidence="5">
    <location>
        <begin position="423"/>
        <end position="427"/>
    </location>
    <ligand>
        <name>FAD</name>
        <dbReference type="ChEBI" id="CHEBI:57692"/>
    </ligand>
</feature>
<dbReference type="PANTHER" id="PTHR11455">
    <property type="entry name" value="CRYPTOCHROME"/>
    <property type="match status" value="1"/>
</dbReference>
<dbReference type="GO" id="GO:0006139">
    <property type="term" value="P:nucleobase-containing compound metabolic process"/>
    <property type="evidence" value="ECO:0007669"/>
    <property type="project" value="UniProtKB-ARBA"/>
</dbReference>
<dbReference type="GO" id="GO:0005634">
    <property type="term" value="C:nucleus"/>
    <property type="evidence" value="ECO:0007669"/>
    <property type="project" value="TreeGrafter"/>
</dbReference>
<dbReference type="Gene3D" id="1.25.40.80">
    <property type="match status" value="1"/>
</dbReference>
<evidence type="ECO:0000256" key="6">
    <source>
        <dbReference type="PIRSR" id="PIRSR602081-2"/>
    </source>
</evidence>
<feature type="binding site" evidence="5">
    <location>
        <begin position="466"/>
        <end position="473"/>
    </location>
    <ligand>
        <name>FAD</name>
        <dbReference type="ChEBI" id="CHEBI:57692"/>
    </ligand>
</feature>
<gene>
    <name evidence="9" type="ORF">EX30DRAFT_368175</name>
</gene>
<dbReference type="SUPFAM" id="SSF48173">
    <property type="entry name" value="Cryptochrome/photolyase FAD-binding domain"/>
    <property type="match status" value="1"/>
</dbReference>
<dbReference type="InterPro" id="IPR006050">
    <property type="entry name" value="DNA_photolyase_N"/>
</dbReference>
<dbReference type="InterPro" id="IPR036155">
    <property type="entry name" value="Crypto/Photolyase_N_sf"/>
</dbReference>
<keyword evidence="3 5" id="KW-0274">FAD</keyword>
<evidence type="ECO:0000256" key="3">
    <source>
        <dbReference type="ARBA" id="ARBA00022827"/>
    </source>
</evidence>
<dbReference type="GO" id="GO:0032922">
    <property type="term" value="P:circadian regulation of gene expression"/>
    <property type="evidence" value="ECO:0007669"/>
    <property type="project" value="TreeGrafter"/>
</dbReference>
<keyword evidence="10" id="KW-1185">Reference proteome</keyword>
<feature type="site" description="Electron transfer via tryptophanyl radical" evidence="6">
    <location>
        <position position="578"/>
    </location>
</feature>
<dbReference type="GO" id="GO:0043153">
    <property type="term" value="P:entrainment of circadian clock by photoperiod"/>
    <property type="evidence" value="ECO:0007669"/>
    <property type="project" value="TreeGrafter"/>
</dbReference>
<dbReference type="InterPro" id="IPR036134">
    <property type="entry name" value="Crypto/Photolyase_FAD-like_sf"/>
</dbReference>
<dbReference type="InterPro" id="IPR002081">
    <property type="entry name" value="Cryptochrome/DNA_photolyase_1"/>
</dbReference>
<dbReference type="EMBL" id="ML220112">
    <property type="protein sequence ID" value="TGZ85059.1"/>
    <property type="molecule type" value="Genomic_DNA"/>
</dbReference>
<dbReference type="Pfam" id="PF00875">
    <property type="entry name" value="DNA_photolyase"/>
    <property type="match status" value="1"/>
</dbReference>
<feature type="binding site" evidence="5">
    <location>
        <position position="410"/>
    </location>
    <ligand>
        <name>FAD</name>
        <dbReference type="ChEBI" id="CHEBI:57692"/>
    </ligand>
</feature>
<dbReference type="Proteomes" id="UP000298138">
    <property type="component" value="Unassembled WGS sequence"/>
</dbReference>
<evidence type="ECO:0000259" key="8">
    <source>
        <dbReference type="PROSITE" id="PS51645"/>
    </source>
</evidence>
<dbReference type="InterPro" id="IPR014729">
    <property type="entry name" value="Rossmann-like_a/b/a_fold"/>
</dbReference>
<feature type="region of interest" description="Disordered" evidence="7">
    <location>
        <begin position="1"/>
        <end position="66"/>
    </location>
</feature>
<dbReference type="GO" id="GO:0071949">
    <property type="term" value="F:FAD binding"/>
    <property type="evidence" value="ECO:0007669"/>
    <property type="project" value="TreeGrafter"/>
</dbReference>
<comment type="cofactor">
    <cofactor evidence="5">
        <name>FAD</name>
        <dbReference type="ChEBI" id="CHEBI:57692"/>
    </cofactor>
    <text evidence="5">Binds 1 FAD per subunit.</text>
</comment>
<dbReference type="PROSITE" id="PS51645">
    <property type="entry name" value="PHR_CRY_ALPHA_BETA"/>
    <property type="match status" value="1"/>
</dbReference>
<evidence type="ECO:0000313" key="9">
    <source>
        <dbReference type="EMBL" id="TGZ85059.1"/>
    </source>
</evidence>
<feature type="domain" description="Photolyase/cryptochrome alpha/beta" evidence="8">
    <location>
        <begin position="166"/>
        <end position="308"/>
    </location>
</feature>
<sequence>MPPKRKTATLSEGTPGKKLRQTTLTSSARLETAPKGGKEEKEVDFSASDESASDVGVDSAPDGQTFPRKIKRKKSESLWKIAAARRKVLRDREDNRFAKPKPWAKLPDVGETDYDDTLVNRKYYPPVITNANCTAYADGAKSVPFAVLEQTLKETAGARAAVETGRCVVHWFRTDLRMDDNTALSAASTLAAAKTAAGEDCSVIGLFVISPQDYEAHLMSPARMDFMLRSLKKLKKNLQKLEIPIWVETVEKRRDVVGRVLELVEKWGGKHVFANMEYEVDELRRDEKLILQGIERGISVELRQDTCVVPPGTLFSQASGKPYSVYTPWFKTWLKYLRENPYLLDLPAAPSANPRSTATTFADLFCQPSPTNPLPLSEELRETQLTLFPAGSRAAHQRLQHFITQHLPTYHKNRNNLTSNPPTSVLSPHLSTGTISARTCISHAYLANKNSLTSDPPNGPSVWISELAWRDFYRHILVSSPWVCMNKPFKPHFASIPWPHSPRKSAALLDAWITGQTGFPLVDAAMRQLAAQCWIPNRMRMVVASFLAKDMMVDWRLGEQYFMRTLVDADFASNSGGWGWASGTGADAQPWFRIFNPQRQMCEWDPKEEYVRRWVPELGRLDQGQIVSGKGLQGEKARRRLKYPEECVVHGDARKKAAEIYKTGLEKGKTAP</sequence>
<dbReference type="InterPro" id="IPR018394">
    <property type="entry name" value="DNA_photolyase_1_CS_C"/>
</dbReference>
<accession>A0A4S2N6U8</accession>
<name>A0A4S2N6U8_9PEZI</name>
<evidence type="ECO:0000256" key="7">
    <source>
        <dbReference type="SAM" id="MobiDB-lite"/>
    </source>
</evidence>
<dbReference type="SUPFAM" id="SSF52425">
    <property type="entry name" value="Cryptochrome/photolyase, N-terminal domain"/>
    <property type="match status" value="1"/>
</dbReference>
<evidence type="ECO:0000313" key="10">
    <source>
        <dbReference type="Proteomes" id="UP000298138"/>
    </source>
</evidence>
<keyword evidence="2 5" id="KW-0285">Flavoprotein</keyword>
<evidence type="ECO:0000256" key="1">
    <source>
        <dbReference type="ARBA" id="ARBA00005862"/>
    </source>
</evidence>
<feature type="site" description="Electron transfer via tryptophanyl radical" evidence="6">
    <location>
        <position position="555"/>
    </location>
</feature>